<dbReference type="PROSITE" id="PS51186">
    <property type="entry name" value="GNAT"/>
    <property type="match status" value="1"/>
</dbReference>
<organism evidence="2 3">
    <name type="scientific">Lysobacter niastensis</name>
    <dbReference type="NCBI Taxonomy" id="380629"/>
    <lineage>
        <taxon>Bacteria</taxon>
        <taxon>Pseudomonadati</taxon>
        <taxon>Pseudomonadota</taxon>
        <taxon>Gammaproteobacteria</taxon>
        <taxon>Lysobacterales</taxon>
        <taxon>Lysobacteraceae</taxon>
        <taxon>Lysobacter</taxon>
    </lineage>
</organism>
<feature type="domain" description="N-acetyltransferase" evidence="1">
    <location>
        <begin position="24"/>
        <end position="212"/>
    </location>
</feature>
<dbReference type="InterPro" id="IPR016181">
    <property type="entry name" value="Acyl_CoA_acyltransferase"/>
</dbReference>
<dbReference type="RefSeq" id="WP_310064324.1">
    <property type="nucleotide sequence ID" value="NZ_JAVDVY010000003.1"/>
</dbReference>
<protein>
    <submittedName>
        <fullName evidence="2">GNAT superfamily N-acetyltransferase</fullName>
    </submittedName>
</protein>
<evidence type="ECO:0000313" key="3">
    <source>
        <dbReference type="Proteomes" id="UP001251524"/>
    </source>
</evidence>
<comment type="caution">
    <text evidence="2">The sequence shown here is derived from an EMBL/GenBank/DDBJ whole genome shotgun (WGS) entry which is preliminary data.</text>
</comment>
<dbReference type="SUPFAM" id="SSF55729">
    <property type="entry name" value="Acyl-CoA N-acyltransferases (Nat)"/>
    <property type="match status" value="1"/>
</dbReference>
<dbReference type="CDD" id="cd04301">
    <property type="entry name" value="NAT_SF"/>
    <property type="match status" value="1"/>
</dbReference>
<dbReference type="Gene3D" id="3.40.630.30">
    <property type="match status" value="1"/>
</dbReference>
<dbReference type="EMBL" id="JAVDVY010000003">
    <property type="protein sequence ID" value="MDR7136118.1"/>
    <property type="molecule type" value="Genomic_DNA"/>
</dbReference>
<gene>
    <name evidence="2" type="ORF">J2X06_003336</name>
</gene>
<dbReference type="Pfam" id="PF00583">
    <property type="entry name" value="Acetyltransf_1"/>
    <property type="match status" value="1"/>
</dbReference>
<accession>A0ABU1WEU2</accession>
<dbReference type="InterPro" id="IPR000182">
    <property type="entry name" value="GNAT_dom"/>
</dbReference>
<dbReference type="Proteomes" id="UP001251524">
    <property type="component" value="Unassembled WGS sequence"/>
</dbReference>
<evidence type="ECO:0000259" key="1">
    <source>
        <dbReference type="PROSITE" id="PS51186"/>
    </source>
</evidence>
<keyword evidence="3" id="KW-1185">Reference proteome</keyword>
<evidence type="ECO:0000313" key="2">
    <source>
        <dbReference type="EMBL" id="MDR7136118.1"/>
    </source>
</evidence>
<reference evidence="2 3" key="1">
    <citation type="submission" date="2023-07" db="EMBL/GenBank/DDBJ databases">
        <title>Sorghum-associated microbial communities from plants grown in Nebraska, USA.</title>
        <authorList>
            <person name="Schachtman D."/>
        </authorList>
    </citation>
    <scope>NUCLEOTIDE SEQUENCE [LARGE SCALE GENOMIC DNA]</scope>
    <source>
        <strain evidence="2 3">BE198</strain>
    </source>
</reference>
<name>A0ABU1WEU2_9GAMM</name>
<sequence length="212" mass="23597">MKLSQQDERFRAEYMAARKPDVMITTRSLGRNDWARIETLFGKNGACGGCWCMWWRVPMGGKTWEAAKGSPNRKAFRTLVENGGAHGVLAFIEDEPVGWCSVAPRADFPRLDRSKTLVRAWQPTTWSLNCLYVPSRWRGFGVARALIAGAIELARQGGASEIEAYPQAVARGARQAGAFVWTGVPVLFTPFGFRAVHRHERGRGLYLLKLAG</sequence>
<proteinExistence type="predicted"/>